<dbReference type="Pfam" id="PF07731">
    <property type="entry name" value="Cu-oxidase_2"/>
    <property type="match status" value="1"/>
</dbReference>
<dbReference type="PANTHER" id="PTHR11709:SF394">
    <property type="entry name" value="FI03373P-RELATED"/>
    <property type="match status" value="1"/>
</dbReference>
<dbReference type="InterPro" id="IPR045087">
    <property type="entry name" value="Cu-oxidase_fam"/>
</dbReference>
<evidence type="ECO:0000313" key="8">
    <source>
        <dbReference type="EMBL" id="RIH93516.1"/>
    </source>
</evidence>
<dbReference type="SUPFAM" id="SSF49503">
    <property type="entry name" value="Cupredoxins"/>
    <property type="match status" value="2"/>
</dbReference>
<organism evidence="8 9">
    <name type="scientific">Meiothermus granaticius NBRC 107808</name>
    <dbReference type="NCBI Taxonomy" id="1227551"/>
    <lineage>
        <taxon>Bacteria</taxon>
        <taxon>Thermotogati</taxon>
        <taxon>Deinococcota</taxon>
        <taxon>Deinococci</taxon>
        <taxon>Thermales</taxon>
        <taxon>Thermaceae</taxon>
        <taxon>Meiothermus</taxon>
    </lineage>
</organism>
<keyword evidence="5" id="KW-0812">Transmembrane</keyword>
<dbReference type="EMBL" id="QWLB01000005">
    <property type="protein sequence ID" value="RIH93516.1"/>
    <property type="molecule type" value="Genomic_DNA"/>
</dbReference>
<dbReference type="InterPro" id="IPR011706">
    <property type="entry name" value="Cu-oxidase_C"/>
</dbReference>
<dbReference type="GO" id="GO:0005507">
    <property type="term" value="F:copper ion binding"/>
    <property type="evidence" value="ECO:0007669"/>
    <property type="project" value="InterPro"/>
</dbReference>
<dbReference type="Gene3D" id="2.60.40.420">
    <property type="entry name" value="Cupredoxins - blue copper proteins"/>
    <property type="match status" value="1"/>
</dbReference>
<dbReference type="GO" id="GO:0016491">
    <property type="term" value="F:oxidoreductase activity"/>
    <property type="evidence" value="ECO:0007669"/>
    <property type="project" value="UniProtKB-KW"/>
</dbReference>
<dbReference type="OrthoDB" id="9757546at2"/>
<sequence length="396" mass="44081">MDHSMHQDPKGQGQGGMEGMKMEGMEMKPKVTGPEIAAVTLLTLLALTIGVVVPAFKLNLGLGARDVGGAIMPPGMIMTRDTPGEAMRDMAAIDPRRTGYIAPVEARGAQVMQPRLENGVKVFDLEASQIGWNILRYQRVEAYAINRQVPGPTIRVTVGDRVRFNVTNRLPESTSIHWHGMILPNNMDGPAYITQAPIEPGQRFTYEFTTQQTGTYFYHSHQDSDRQQGVGLYGALIIDPKTPPAKPSYDLEYTIQLQEWLKREGLTYPAMIMEGALPNYFTINGKAYPQTDTIRMKVGQRVLLRFIGTNNNFVHPMHVHGGPFEVVARDGETLKESARFLADTINVGPGQRYDMVWTARKPGRWLLHCHIPHHIKNNNVEEQGAGGLTMLIEVSP</sequence>
<accession>A0A399FCM6</accession>
<evidence type="ECO:0000259" key="7">
    <source>
        <dbReference type="Pfam" id="PF07732"/>
    </source>
</evidence>
<protein>
    <submittedName>
        <fullName evidence="8">Copper resistance protein A</fullName>
    </submittedName>
</protein>
<evidence type="ECO:0000256" key="4">
    <source>
        <dbReference type="SAM" id="MobiDB-lite"/>
    </source>
</evidence>
<name>A0A399FCM6_9DEIN</name>
<feature type="transmembrane region" description="Helical" evidence="5">
    <location>
        <begin position="36"/>
        <end position="56"/>
    </location>
</feature>
<keyword evidence="2" id="KW-0560">Oxidoreductase</keyword>
<evidence type="ECO:0000256" key="2">
    <source>
        <dbReference type="ARBA" id="ARBA00023002"/>
    </source>
</evidence>
<reference evidence="8 9" key="1">
    <citation type="submission" date="2018-08" db="EMBL/GenBank/DDBJ databases">
        <title>Meiothermus granaticius genome AF-68 sequencing project.</title>
        <authorList>
            <person name="Da Costa M.S."/>
            <person name="Albuquerque L."/>
            <person name="Raposo P."/>
            <person name="Froufe H.J.C."/>
            <person name="Barroso C.S."/>
            <person name="Egas C."/>
        </authorList>
    </citation>
    <scope>NUCLEOTIDE SEQUENCE [LARGE SCALE GENOMIC DNA]</scope>
    <source>
        <strain evidence="8 9">AF-68</strain>
    </source>
</reference>
<dbReference type="PANTHER" id="PTHR11709">
    <property type="entry name" value="MULTI-COPPER OXIDASE"/>
    <property type="match status" value="1"/>
</dbReference>
<keyword evidence="9" id="KW-1185">Reference proteome</keyword>
<comment type="caution">
    <text evidence="8">The sequence shown here is derived from an EMBL/GenBank/DDBJ whole genome shotgun (WGS) entry which is preliminary data.</text>
</comment>
<keyword evidence="5" id="KW-1133">Transmembrane helix</keyword>
<dbReference type="Pfam" id="PF07732">
    <property type="entry name" value="Cu-oxidase_3"/>
    <property type="match status" value="1"/>
</dbReference>
<dbReference type="InterPro" id="IPR011707">
    <property type="entry name" value="Cu-oxidase-like_N"/>
</dbReference>
<evidence type="ECO:0000256" key="3">
    <source>
        <dbReference type="ARBA" id="ARBA00023008"/>
    </source>
</evidence>
<dbReference type="AlphaFoldDB" id="A0A399FCM6"/>
<keyword evidence="3" id="KW-0186">Copper</keyword>
<evidence type="ECO:0000259" key="6">
    <source>
        <dbReference type="Pfam" id="PF07731"/>
    </source>
</evidence>
<dbReference type="CDD" id="cd13860">
    <property type="entry name" value="CuRO_1_2dMco_1"/>
    <property type="match status" value="1"/>
</dbReference>
<dbReference type="Proteomes" id="UP000266178">
    <property type="component" value="Unassembled WGS sequence"/>
</dbReference>
<dbReference type="InterPro" id="IPR008972">
    <property type="entry name" value="Cupredoxin"/>
</dbReference>
<feature type="region of interest" description="Disordered" evidence="4">
    <location>
        <begin position="1"/>
        <end position="20"/>
    </location>
</feature>
<dbReference type="RefSeq" id="WP_119356090.1">
    <property type="nucleotide sequence ID" value="NZ_BJXM01000003.1"/>
</dbReference>
<feature type="domain" description="Plastocyanin-like" evidence="6">
    <location>
        <begin position="274"/>
        <end position="377"/>
    </location>
</feature>
<dbReference type="CDD" id="cd04202">
    <property type="entry name" value="CuRO_D2_2dMcoN_like"/>
    <property type="match status" value="1"/>
</dbReference>
<evidence type="ECO:0000256" key="1">
    <source>
        <dbReference type="ARBA" id="ARBA00022723"/>
    </source>
</evidence>
<keyword evidence="1" id="KW-0479">Metal-binding</keyword>
<evidence type="ECO:0000256" key="5">
    <source>
        <dbReference type="SAM" id="Phobius"/>
    </source>
</evidence>
<gene>
    <name evidence="8" type="primary">copA_1</name>
    <name evidence="8" type="ORF">Mgrana_00570</name>
</gene>
<feature type="domain" description="Plastocyanin-like" evidence="7">
    <location>
        <begin position="131"/>
        <end position="241"/>
    </location>
</feature>
<keyword evidence="5" id="KW-0472">Membrane</keyword>
<proteinExistence type="predicted"/>
<evidence type="ECO:0000313" key="9">
    <source>
        <dbReference type="Proteomes" id="UP000266178"/>
    </source>
</evidence>